<reference evidence="4 5" key="1">
    <citation type="submission" date="2015-04" db="EMBL/GenBank/DDBJ databases">
        <authorList>
            <person name="Syromyatnikov M.Y."/>
            <person name="Popov V.N."/>
        </authorList>
    </citation>
    <scope>NUCLEOTIDE SEQUENCE [LARGE SCALE GENOMIC DNA]</scope>
    <source>
        <strain evidence="4">WF-38-12</strain>
    </source>
</reference>
<dbReference type="OrthoDB" id="158360at2759"/>
<dbReference type="InterPro" id="IPR039454">
    <property type="entry name" value="OM14"/>
</dbReference>
<dbReference type="GO" id="GO:0005741">
    <property type="term" value="C:mitochondrial outer membrane"/>
    <property type="evidence" value="ECO:0007669"/>
    <property type="project" value="InterPro"/>
</dbReference>
<dbReference type="Pfam" id="PF12352">
    <property type="entry name" value="V-SNARE_C"/>
    <property type="match status" value="1"/>
</dbReference>
<keyword evidence="3" id="KW-0472">Membrane</keyword>
<dbReference type="Gene3D" id="1.20.5.110">
    <property type="match status" value="1"/>
</dbReference>
<evidence type="ECO:0000313" key="5">
    <source>
        <dbReference type="Proteomes" id="UP000054383"/>
    </source>
</evidence>
<name>A0A0U1M0E1_TALIS</name>
<feature type="compositionally biased region" description="Basic and acidic residues" evidence="2">
    <location>
        <begin position="85"/>
        <end position="94"/>
    </location>
</feature>
<dbReference type="EMBL" id="CVMT01000005">
    <property type="protein sequence ID" value="CRG89018.1"/>
    <property type="molecule type" value="Genomic_DNA"/>
</dbReference>
<keyword evidence="5" id="KW-1185">Reference proteome</keyword>
<dbReference type="PANTHER" id="PTHR38402">
    <property type="entry name" value="MITOCHONDRIAL OUTER MEMBRANE PROTEIN OM14"/>
    <property type="match status" value="1"/>
</dbReference>
<feature type="compositionally biased region" description="Low complexity" evidence="2">
    <location>
        <begin position="332"/>
        <end position="351"/>
    </location>
</feature>
<dbReference type="OMA" id="YSIRWIS"/>
<protein>
    <submittedName>
        <fullName evidence="4">Uncharacterized protein</fullName>
    </submittedName>
</protein>
<feature type="region of interest" description="Disordered" evidence="2">
    <location>
        <begin position="85"/>
        <end position="108"/>
    </location>
</feature>
<dbReference type="GO" id="GO:1990593">
    <property type="term" value="F:nascent polypeptide-associated complex binding"/>
    <property type="evidence" value="ECO:0007669"/>
    <property type="project" value="InterPro"/>
</dbReference>
<sequence length="453" mass="49662">MANQCSGHVFAIVQGTNGNILTWRCSDCNSGPFVAIWRSPAPPQVEKTESVSTASLVDVDAPSVQSVNSDFRKQDVKTTTQAERLEREAEETAAHAKGAASKKAKAKAEGIRKNADNPVYIGNAIIAAAVSAGLGYGAYRKHTEGNLSWELASAWAGAVGLFAGVDYFVSNPLSLYYIRQAASRSVDSMVRTQTLHARKVKLTDEQNSLFNSALKQSSSIRRDLDIFAESPSTTSPALQGQISASLASFSRTIDDYSGLAKSELIPEKKEKAAEREKNFRTALSDYRQQFERLRKEREEAVSVTNRSELFGRRPHNATTPENPYADSALPRSSAFGTGNASGSSSAGLSFGAGPGNADRESHALREQSFFAHTNTQLDEFLDRGRAVLGDLGQQRDMLKNTQRRLYSVGNTLGISGDTIRMVERRAREDKWIFWGGVVVFFLFCWLVLHFLRS</sequence>
<keyword evidence="1" id="KW-0175">Coiled coil</keyword>
<dbReference type="GO" id="GO:0006626">
    <property type="term" value="P:protein targeting to mitochondrion"/>
    <property type="evidence" value="ECO:0007669"/>
    <property type="project" value="TreeGrafter"/>
</dbReference>
<feature type="transmembrane region" description="Helical" evidence="3">
    <location>
        <begin position="431"/>
        <end position="451"/>
    </location>
</feature>
<proteinExistence type="predicted"/>
<feature type="region of interest" description="Disordered" evidence="2">
    <location>
        <begin position="305"/>
        <end position="361"/>
    </location>
</feature>
<dbReference type="PANTHER" id="PTHR38402:SF1">
    <property type="entry name" value="MITOCHONDRIAL OUTER MEMBRANE PROTEIN OM14"/>
    <property type="match status" value="1"/>
</dbReference>
<evidence type="ECO:0000256" key="1">
    <source>
        <dbReference type="SAM" id="Coils"/>
    </source>
</evidence>
<accession>A0A0U1M0E1</accession>
<dbReference type="CDD" id="cd15863">
    <property type="entry name" value="SNARE_GS27"/>
    <property type="match status" value="1"/>
</dbReference>
<dbReference type="Proteomes" id="UP000054383">
    <property type="component" value="Unassembled WGS sequence"/>
</dbReference>
<dbReference type="AlphaFoldDB" id="A0A0U1M0E1"/>
<keyword evidence="3" id="KW-0812">Transmembrane</keyword>
<feature type="transmembrane region" description="Helical" evidence="3">
    <location>
        <begin position="119"/>
        <end position="139"/>
    </location>
</feature>
<dbReference type="FunFam" id="1.20.5.110:FF:000054">
    <property type="entry name" value="Protein transport protein BOS1"/>
    <property type="match status" value="1"/>
</dbReference>
<evidence type="ECO:0000256" key="3">
    <source>
        <dbReference type="SAM" id="Phobius"/>
    </source>
</evidence>
<dbReference type="STRING" id="28573.A0A0U1M0E1"/>
<feature type="transmembrane region" description="Helical" evidence="3">
    <location>
        <begin position="151"/>
        <end position="169"/>
    </location>
</feature>
<keyword evidence="3" id="KW-1133">Transmembrane helix</keyword>
<gene>
    <name evidence="4" type="ORF">PISL3812_06053</name>
</gene>
<feature type="coiled-coil region" evidence="1">
    <location>
        <begin position="276"/>
        <end position="303"/>
    </location>
</feature>
<evidence type="ECO:0000256" key="2">
    <source>
        <dbReference type="SAM" id="MobiDB-lite"/>
    </source>
</evidence>
<organism evidence="4 5">
    <name type="scientific">Talaromyces islandicus</name>
    <name type="common">Penicillium islandicum</name>
    <dbReference type="NCBI Taxonomy" id="28573"/>
    <lineage>
        <taxon>Eukaryota</taxon>
        <taxon>Fungi</taxon>
        <taxon>Dikarya</taxon>
        <taxon>Ascomycota</taxon>
        <taxon>Pezizomycotina</taxon>
        <taxon>Eurotiomycetes</taxon>
        <taxon>Eurotiomycetidae</taxon>
        <taxon>Eurotiales</taxon>
        <taxon>Trichocomaceae</taxon>
        <taxon>Talaromyces</taxon>
        <taxon>Talaromyces sect. Islandici</taxon>
    </lineage>
</organism>
<evidence type="ECO:0000313" key="4">
    <source>
        <dbReference type="EMBL" id="CRG89018.1"/>
    </source>
</evidence>